<dbReference type="InterPro" id="IPR003593">
    <property type="entry name" value="AAA+_ATPase"/>
</dbReference>
<evidence type="ECO:0000259" key="8">
    <source>
        <dbReference type="PROSITE" id="PS50045"/>
    </source>
</evidence>
<dbReference type="Pfam" id="PF00158">
    <property type="entry name" value="Sigma54_activat"/>
    <property type="match status" value="1"/>
</dbReference>
<dbReference type="SUPFAM" id="SSF55785">
    <property type="entry name" value="PYP-like sensor domain (PAS domain)"/>
    <property type="match status" value="1"/>
</dbReference>
<keyword evidence="5" id="KW-0010">Activator</keyword>
<dbReference type="FunFam" id="1.10.8.60:FF:000014">
    <property type="entry name" value="DNA-binding transcriptional regulator NtrC"/>
    <property type="match status" value="1"/>
</dbReference>
<reference evidence="10 11" key="1">
    <citation type="submission" date="2005-10" db="EMBL/GenBank/DDBJ databases">
        <title>Complete sequence of Geobacter metallireducens GS-15.</title>
        <authorList>
            <consortium name="US DOE Joint Genome Institute"/>
            <person name="Copeland A."/>
            <person name="Lucas S."/>
            <person name="Lapidus A."/>
            <person name="Barry K."/>
            <person name="Detter J.C."/>
            <person name="Glavina T."/>
            <person name="Hammon N."/>
            <person name="Israni S."/>
            <person name="Pitluck S."/>
            <person name="Di Bartolo G."/>
            <person name="Chain P."/>
            <person name="Schmutz J."/>
            <person name="Larimer F."/>
            <person name="Land M."/>
            <person name="Kyrpides N."/>
            <person name="Ivanova N."/>
            <person name="Richardson P."/>
        </authorList>
    </citation>
    <scope>NUCLEOTIDE SEQUENCE [LARGE SCALE GENOMIC DNA]</scope>
    <source>
        <strain evidence="11">ATCC 53774 / DSM 7210 / GS-15</strain>
    </source>
</reference>
<dbReference type="NCBIfam" id="TIGR00229">
    <property type="entry name" value="sensory_box"/>
    <property type="match status" value="1"/>
</dbReference>
<dbReference type="PROSITE" id="PS50045">
    <property type="entry name" value="SIGMA54_INTERACT_4"/>
    <property type="match status" value="1"/>
</dbReference>
<feature type="coiled-coil region" evidence="7">
    <location>
        <begin position="128"/>
        <end position="155"/>
    </location>
</feature>
<dbReference type="FunFam" id="3.40.50.300:FF:000006">
    <property type="entry name" value="DNA-binding transcriptional regulator NtrC"/>
    <property type="match status" value="1"/>
</dbReference>
<keyword evidence="7" id="KW-0175">Coiled coil</keyword>
<dbReference type="InterPro" id="IPR002078">
    <property type="entry name" value="Sigma_54_int"/>
</dbReference>
<dbReference type="InterPro" id="IPR009057">
    <property type="entry name" value="Homeodomain-like_sf"/>
</dbReference>
<dbReference type="eggNOG" id="COG3829">
    <property type="taxonomic scope" value="Bacteria"/>
</dbReference>
<keyword evidence="1" id="KW-0547">Nucleotide-binding</keyword>
<dbReference type="CDD" id="cd00009">
    <property type="entry name" value="AAA"/>
    <property type="match status" value="1"/>
</dbReference>
<dbReference type="Pfam" id="PF02954">
    <property type="entry name" value="HTH_8"/>
    <property type="match status" value="1"/>
</dbReference>
<evidence type="ECO:0000256" key="5">
    <source>
        <dbReference type="ARBA" id="ARBA00023159"/>
    </source>
</evidence>
<evidence type="ECO:0000259" key="9">
    <source>
        <dbReference type="PROSITE" id="PS50112"/>
    </source>
</evidence>
<evidence type="ECO:0000256" key="4">
    <source>
        <dbReference type="ARBA" id="ARBA00023125"/>
    </source>
</evidence>
<keyword evidence="11" id="KW-1185">Reference proteome</keyword>
<dbReference type="PROSITE" id="PS00688">
    <property type="entry name" value="SIGMA54_INTERACT_3"/>
    <property type="match status" value="1"/>
</dbReference>
<dbReference type="InterPro" id="IPR058031">
    <property type="entry name" value="AAA_lid_NorR"/>
</dbReference>
<dbReference type="SUPFAM" id="SSF46689">
    <property type="entry name" value="Homeodomain-like"/>
    <property type="match status" value="1"/>
</dbReference>
<accession>Q39TT6</accession>
<dbReference type="SMART" id="SM00382">
    <property type="entry name" value="AAA"/>
    <property type="match status" value="1"/>
</dbReference>
<dbReference type="PANTHER" id="PTHR32071:SF123">
    <property type="entry name" value="DNA-BINDING TRANSCRIPTIONAL ACTIVATOR HYFR-RELATED"/>
    <property type="match status" value="1"/>
</dbReference>
<dbReference type="InterPro" id="IPR025943">
    <property type="entry name" value="Sigma_54_int_dom_ATP-bd_2"/>
</dbReference>
<dbReference type="GO" id="GO:0005524">
    <property type="term" value="F:ATP binding"/>
    <property type="evidence" value="ECO:0007669"/>
    <property type="project" value="UniProtKB-KW"/>
</dbReference>
<dbReference type="Gene3D" id="1.10.10.60">
    <property type="entry name" value="Homeodomain-like"/>
    <property type="match status" value="1"/>
</dbReference>
<dbReference type="Gene3D" id="3.40.50.300">
    <property type="entry name" value="P-loop containing nucleotide triphosphate hydrolases"/>
    <property type="match status" value="1"/>
</dbReference>
<feature type="domain" description="Sigma-54 factor interaction" evidence="8">
    <location>
        <begin position="165"/>
        <end position="394"/>
    </location>
</feature>
<dbReference type="Pfam" id="PF13426">
    <property type="entry name" value="PAS_9"/>
    <property type="match status" value="1"/>
</dbReference>
<dbReference type="InterPro" id="IPR027417">
    <property type="entry name" value="P-loop_NTPase"/>
</dbReference>
<keyword evidence="6" id="KW-0804">Transcription</keyword>
<dbReference type="Gene3D" id="1.10.8.60">
    <property type="match status" value="1"/>
</dbReference>
<dbReference type="GO" id="GO:0043565">
    <property type="term" value="F:sequence-specific DNA binding"/>
    <property type="evidence" value="ECO:0007669"/>
    <property type="project" value="InterPro"/>
</dbReference>
<keyword evidence="4" id="KW-0238">DNA-binding</keyword>
<dbReference type="Gene3D" id="3.30.450.20">
    <property type="entry name" value="PAS domain"/>
    <property type="match status" value="1"/>
</dbReference>
<dbReference type="InterPro" id="IPR000014">
    <property type="entry name" value="PAS"/>
</dbReference>
<dbReference type="EMBL" id="CP000148">
    <property type="protein sequence ID" value="ABB32338.1"/>
    <property type="molecule type" value="Genomic_DNA"/>
</dbReference>
<dbReference type="Proteomes" id="UP000007073">
    <property type="component" value="Chromosome"/>
</dbReference>
<dbReference type="AlphaFoldDB" id="Q39TT6"/>
<gene>
    <name evidence="10" type="ordered locus">Gmet_2109</name>
</gene>
<evidence type="ECO:0000256" key="2">
    <source>
        <dbReference type="ARBA" id="ARBA00022840"/>
    </source>
</evidence>
<protein>
    <submittedName>
        <fullName evidence="10">Sigma-54-dependent sensor transcriptional regulator, PAS domain-containing</fullName>
    </submittedName>
</protein>
<dbReference type="InterPro" id="IPR002197">
    <property type="entry name" value="HTH_Fis"/>
</dbReference>
<dbReference type="RefSeq" id="WP_004513095.1">
    <property type="nucleotide sequence ID" value="NC_007517.1"/>
</dbReference>
<dbReference type="CDD" id="cd00130">
    <property type="entry name" value="PAS"/>
    <property type="match status" value="1"/>
</dbReference>
<dbReference type="SUPFAM" id="SSF52540">
    <property type="entry name" value="P-loop containing nucleoside triphosphate hydrolases"/>
    <property type="match status" value="1"/>
</dbReference>
<evidence type="ECO:0000256" key="1">
    <source>
        <dbReference type="ARBA" id="ARBA00022741"/>
    </source>
</evidence>
<feature type="domain" description="PAS" evidence="9">
    <location>
        <begin position="19"/>
        <end position="54"/>
    </location>
</feature>
<dbReference type="InterPro" id="IPR025662">
    <property type="entry name" value="Sigma_54_int_dom_ATP-bd_1"/>
</dbReference>
<keyword evidence="2" id="KW-0067">ATP-binding</keyword>
<dbReference type="PANTHER" id="PTHR32071">
    <property type="entry name" value="TRANSCRIPTIONAL REGULATORY PROTEIN"/>
    <property type="match status" value="1"/>
</dbReference>
<name>Q39TT6_GEOMG</name>
<dbReference type="Pfam" id="PF25601">
    <property type="entry name" value="AAA_lid_14"/>
    <property type="match status" value="1"/>
</dbReference>
<evidence type="ECO:0000256" key="3">
    <source>
        <dbReference type="ARBA" id="ARBA00023015"/>
    </source>
</evidence>
<proteinExistence type="predicted"/>
<evidence type="ECO:0000313" key="11">
    <source>
        <dbReference type="Proteomes" id="UP000007073"/>
    </source>
</evidence>
<dbReference type="PROSITE" id="PS50112">
    <property type="entry name" value="PAS"/>
    <property type="match status" value="1"/>
</dbReference>
<sequence length="473" mass="53732">MADTEQHLEEMLRLANFTIERTGTPIVWVDSTTRFARVNDAACRCFGYSPDEFIRLTAQDIAPGIPTELWPQHWAELKRMQFRTFSDHFRKRSGEKFPVEVEENFIRFEGREYSCSFIKDMTQHFQTQEALRRALDEVQTLKNRLEAENVYLMNEIKLSNNFDEIVTGNPIFMKALQLVEQVAPTDASVLILGETGVGKELIARAIHNLSNRRDRPLIRLNCAALPATLMENELFGHERGAFTGANCRKPGRFDLADGGTLFLDEVGDLPMELQSKLLRVLQEGEFERLGGAETIKVDVRILAATHVDLKALLAEGRFRSDLYYRLNVFPIQCPPLRERREDIPLLVRHFVKASCEKNGKSIELIPRHVMESLEGYPWPGNIRELQNVIERAVIISRGNKLEIDSLPKMVIAADAAPISPLEVTEREHIIRALETTAWRVGGPKGAAEILGLKRTTLQARMRKLGINRQGLPA</sequence>
<organism evidence="10 11">
    <name type="scientific">Geobacter metallireducens (strain ATCC 53774 / DSM 7210 / GS-15)</name>
    <dbReference type="NCBI Taxonomy" id="269799"/>
    <lineage>
        <taxon>Bacteria</taxon>
        <taxon>Pseudomonadati</taxon>
        <taxon>Thermodesulfobacteriota</taxon>
        <taxon>Desulfuromonadia</taxon>
        <taxon>Geobacterales</taxon>
        <taxon>Geobacteraceae</taxon>
        <taxon>Geobacter</taxon>
    </lineage>
</organism>
<dbReference type="KEGG" id="gme:Gmet_2109"/>
<reference evidence="10 11" key="2">
    <citation type="journal article" date="2009" name="BMC Microbiol.">
        <title>The genome sequence of Geobacter metallireducens: features of metabolism, physiology and regulation common and dissimilar to Geobacter sulfurreducens.</title>
        <authorList>
            <person name="Aklujkar M."/>
            <person name="Krushkal J."/>
            <person name="DiBartolo G."/>
            <person name="Lapidus A."/>
            <person name="Land M.L."/>
            <person name="Lovley D.R."/>
        </authorList>
    </citation>
    <scope>NUCLEOTIDE SEQUENCE [LARGE SCALE GENOMIC DNA]</scope>
    <source>
        <strain evidence="11">ATCC 53774 / DSM 7210 / GS-15</strain>
    </source>
</reference>
<keyword evidence="3" id="KW-0805">Transcription regulation</keyword>
<evidence type="ECO:0000256" key="6">
    <source>
        <dbReference type="ARBA" id="ARBA00023163"/>
    </source>
</evidence>
<dbReference type="STRING" id="269799.Gmet_2109"/>
<dbReference type="GO" id="GO:0006355">
    <property type="term" value="P:regulation of DNA-templated transcription"/>
    <property type="evidence" value="ECO:0007669"/>
    <property type="project" value="InterPro"/>
</dbReference>
<evidence type="ECO:0000256" key="7">
    <source>
        <dbReference type="SAM" id="Coils"/>
    </source>
</evidence>
<dbReference type="HOGENOM" id="CLU_000445_8_1_7"/>
<dbReference type="PROSITE" id="PS00676">
    <property type="entry name" value="SIGMA54_INTERACT_2"/>
    <property type="match status" value="1"/>
</dbReference>
<dbReference type="InterPro" id="IPR025944">
    <property type="entry name" value="Sigma_54_int_dom_CS"/>
</dbReference>
<evidence type="ECO:0000313" key="10">
    <source>
        <dbReference type="EMBL" id="ABB32338.1"/>
    </source>
</evidence>
<dbReference type="InterPro" id="IPR035965">
    <property type="entry name" value="PAS-like_dom_sf"/>
</dbReference>
<dbReference type="PROSITE" id="PS00675">
    <property type="entry name" value="SIGMA54_INTERACT_1"/>
    <property type="match status" value="1"/>
</dbReference>